<reference evidence="2 3" key="1">
    <citation type="submission" date="2024-06" db="EMBL/GenBank/DDBJ databases">
        <title>The Natural Products Discovery Center: Release of the First 8490 Sequenced Strains for Exploring Actinobacteria Biosynthetic Diversity.</title>
        <authorList>
            <person name="Kalkreuter E."/>
            <person name="Kautsar S.A."/>
            <person name="Yang D."/>
            <person name="Bader C.D."/>
            <person name="Teijaro C.N."/>
            <person name="Fluegel L."/>
            <person name="Davis C.M."/>
            <person name="Simpson J.R."/>
            <person name="Lauterbach L."/>
            <person name="Steele A.D."/>
            <person name="Gui C."/>
            <person name="Meng S."/>
            <person name="Li G."/>
            <person name="Viehrig K."/>
            <person name="Ye F."/>
            <person name="Su P."/>
            <person name="Kiefer A.F."/>
            <person name="Nichols A."/>
            <person name="Cepeda A.J."/>
            <person name="Yan W."/>
            <person name="Fan B."/>
            <person name="Jiang Y."/>
            <person name="Adhikari A."/>
            <person name="Zheng C.-J."/>
            <person name="Schuster L."/>
            <person name="Cowan T.M."/>
            <person name="Smanski M.J."/>
            <person name="Chevrette M.G."/>
            <person name="De Carvalho L.P.S."/>
            <person name="Shen B."/>
        </authorList>
    </citation>
    <scope>NUCLEOTIDE SEQUENCE [LARGE SCALE GENOMIC DNA]</scope>
    <source>
        <strain evidence="2 3">NPDC019583</strain>
    </source>
</reference>
<evidence type="ECO:0000313" key="3">
    <source>
        <dbReference type="Proteomes" id="UP001550603"/>
    </source>
</evidence>
<keyword evidence="1" id="KW-0812">Transmembrane</keyword>
<keyword evidence="1" id="KW-1133">Transmembrane helix</keyword>
<keyword evidence="3" id="KW-1185">Reference proteome</keyword>
<evidence type="ECO:0000256" key="1">
    <source>
        <dbReference type="SAM" id="Phobius"/>
    </source>
</evidence>
<organism evidence="2 3">
    <name type="scientific">Streptomyces olindensis</name>
    <dbReference type="NCBI Taxonomy" id="358823"/>
    <lineage>
        <taxon>Bacteria</taxon>
        <taxon>Bacillati</taxon>
        <taxon>Actinomycetota</taxon>
        <taxon>Actinomycetes</taxon>
        <taxon>Kitasatosporales</taxon>
        <taxon>Streptomycetaceae</taxon>
        <taxon>Streptomyces</taxon>
    </lineage>
</organism>
<dbReference type="EMBL" id="JBEYBN010000003">
    <property type="protein sequence ID" value="MEU2265525.1"/>
    <property type="molecule type" value="Genomic_DNA"/>
</dbReference>
<protein>
    <submittedName>
        <fullName evidence="2">Uncharacterized protein</fullName>
    </submittedName>
</protein>
<name>A0ABV2XNJ5_9ACTN</name>
<feature type="transmembrane region" description="Helical" evidence="1">
    <location>
        <begin position="159"/>
        <end position="182"/>
    </location>
</feature>
<feature type="transmembrane region" description="Helical" evidence="1">
    <location>
        <begin position="67"/>
        <end position="88"/>
    </location>
</feature>
<evidence type="ECO:0000313" key="2">
    <source>
        <dbReference type="EMBL" id="MEU2265525.1"/>
    </source>
</evidence>
<dbReference type="Proteomes" id="UP001550603">
    <property type="component" value="Unassembled WGS sequence"/>
</dbReference>
<feature type="transmembrane region" description="Helical" evidence="1">
    <location>
        <begin position="109"/>
        <end position="132"/>
    </location>
</feature>
<feature type="transmembrane region" description="Helical" evidence="1">
    <location>
        <begin position="36"/>
        <end position="55"/>
    </location>
</feature>
<proteinExistence type="predicted"/>
<comment type="caution">
    <text evidence="2">The sequence shown here is derived from an EMBL/GenBank/DDBJ whole genome shotgun (WGS) entry which is preliminary data.</text>
</comment>
<gene>
    <name evidence="2" type="ORF">ABZ568_03570</name>
</gene>
<accession>A0ABV2XNJ5</accession>
<sequence length="204" mass="22307">MQPHPHAPVITRPGRFRAAWRSAHEPVAGVSRRIRLVAYAVPLTVLPSGVWRLPAAFGDGIGPGERAYVVFLSVVSEVFAFTAIGLIARWGEVFPGWVPFLRGREVPRTAVLLPAACGATVLTLLFTCLFTVSEVRGTTVWGDDLPSDAPGRAPGWEAAWFYVCYAPLLLWGPLLAVLTVAYGKRRSTRRREGTVRRSSEERAG</sequence>
<keyword evidence="1" id="KW-0472">Membrane</keyword>
<dbReference type="RefSeq" id="WP_359785008.1">
    <property type="nucleotide sequence ID" value="NZ_JBEYBN010000003.1"/>
</dbReference>